<protein>
    <recommendedName>
        <fullName evidence="6">HNH nuclease domain-containing protein</fullName>
    </recommendedName>
</protein>
<organism evidence="2 5">
    <name type="scientific">Streptomyces avermitilis</name>
    <dbReference type="NCBI Taxonomy" id="33903"/>
    <lineage>
        <taxon>Bacteria</taxon>
        <taxon>Bacillati</taxon>
        <taxon>Actinomycetota</taxon>
        <taxon>Actinomycetes</taxon>
        <taxon>Kitasatosporales</taxon>
        <taxon>Streptomycetaceae</taxon>
        <taxon>Streptomyces</taxon>
    </lineage>
</organism>
<evidence type="ECO:0000313" key="5">
    <source>
        <dbReference type="Proteomes" id="UP000302139"/>
    </source>
</evidence>
<dbReference type="Proteomes" id="UP000302139">
    <property type="component" value="Unassembled WGS sequence"/>
</dbReference>
<reference evidence="3 4" key="1">
    <citation type="submission" date="2019-04" db="EMBL/GenBank/DDBJ databases">
        <title>Draft genome sequences of Streptomyces avermitilis ATCC 31267.</title>
        <authorList>
            <person name="Komaki H."/>
            <person name="Tamura T."/>
            <person name="Hosoyama A."/>
        </authorList>
    </citation>
    <scope>NUCLEOTIDE SEQUENCE [LARGE SCALE GENOMIC DNA]</scope>
    <source>
        <strain evidence="3 4">ATCC 31267</strain>
    </source>
</reference>
<evidence type="ECO:0000313" key="4">
    <source>
        <dbReference type="Proteomes" id="UP000299211"/>
    </source>
</evidence>
<reference evidence="2 5" key="2">
    <citation type="submission" date="2019-04" db="EMBL/GenBank/DDBJ databases">
        <title>Draft genome sequences of Streptomyces avermitilis NBRC 14893.</title>
        <authorList>
            <person name="Komaki H."/>
            <person name="Tamura T."/>
            <person name="Hosoyama A."/>
        </authorList>
    </citation>
    <scope>NUCLEOTIDE SEQUENCE [LARGE SCALE GENOMIC DNA]</scope>
    <source>
        <strain evidence="2 5">NBRC 14893</strain>
    </source>
</reference>
<gene>
    <name evidence="2" type="ORF">SAV14893_051150</name>
    <name evidence="3" type="ORF">SAV31267_035450</name>
</gene>
<evidence type="ECO:0000313" key="3">
    <source>
        <dbReference type="EMBL" id="GDY74060.1"/>
    </source>
</evidence>
<dbReference type="InterPro" id="IPR003615">
    <property type="entry name" value="HNH_nuc"/>
</dbReference>
<name>A0A4D4LWH4_STRAX</name>
<dbReference type="Proteomes" id="UP000299211">
    <property type="component" value="Unassembled WGS sequence"/>
</dbReference>
<comment type="caution">
    <text evidence="2">The sequence shown here is derived from an EMBL/GenBank/DDBJ whole genome shotgun (WGS) entry which is preliminary data.</text>
</comment>
<dbReference type="AlphaFoldDB" id="A0A4D4LWH4"/>
<dbReference type="CDD" id="cd00085">
    <property type="entry name" value="HNHc"/>
    <property type="match status" value="1"/>
</dbReference>
<dbReference type="EMBL" id="BJHX01000001">
    <property type="protein sequence ID" value="GDY65722.1"/>
    <property type="molecule type" value="Genomic_DNA"/>
</dbReference>
<evidence type="ECO:0008006" key="6">
    <source>
        <dbReference type="Google" id="ProtNLM"/>
    </source>
</evidence>
<feature type="region of interest" description="Disordered" evidence="1">
    <location>
        <begin position="45"/>
        <end position="90"/>
    </location>
</feature>
<evidence type="ECO:0000313" key="2">
    <source>
        <dbReference type="EMBL" id="GDY65722.1"/>
    </source>
</evidence>
<evidence type="ECO:0000256" key="1">
    <source>
        <dbReference type="SAM" id="MobiDB-lite"/>
    </source>
</evidence>
<proteinExistence type="predicted"/>
<accession>A0A4D4LWH4</accession>
<dbReference type="EMBL" id="BJHY01000001">
    <property type="protein sequence ID" value="GDY74060.1"/>
    <property type="molecule type" value="Genomic_DNA"/>
</dbReference>
<sequence length="204" mass="22887">MRLRVGSFCRLDYQGTEHGPGDEFVVSDESAPQWLRTGLVVPADGVWPEDATPAPKPPPKPAESHTAKPAAKPGEYVAHEPCQPPDSGRKSVCSVPRCPCQVPKGKCLECKRAHGRHRNSSAHQRAYRSKEWQRTRTAFLREHWHCECDECMLTPEILRPRAQVVDHIDGLGPLGPRAHDWTNLRAMTTAHHNRRTMRDQGNGT</sequence>